<keyword evidence="4" id="KW-1185">Reference proteome</keyword>
<keyword evidence="2" id="KW-0040">ANK repeat</keyword>
<dbReference type="RefSeq" id="YP_007354019.1">
    <property type="nucleotide sequence ID" value="NC_020104.1"/>
</dbReference>
<dbReference type="SMART" id="SM00248">
    <property type="entry name" value="ANK"/>
    <property type="match status" value="4"/>
</dbReference>
<dbReference type="Gene3D" id="1.25.40.20">
    <property type="entry name" value="Ankyrin repeat-containing domain"/>
    <property type="match status" value="1"/>
</dbReference>
<dbReference type="InterPro" id="IPR036770">
    <property type="entry name" value="Ankyrin_rpt-contain_sf"/>
</dbReference>
<dbReference type="PROSITE" id="PS50088">
    <property type="entry name" value="ANK_REPEAT"/>
    <property type="match status" value="2"/>
</dbReference>
<keyword evidence="1" id="KW-0677">Repeat</keyword>
<reference evidence="3 4" key="1">
    <citation type="journal article" date="2012" name="Genome Biol. Evol.">
        <title>Related Giant Viruses in Distant Locations and Different Habitats: Acanthamoeba polyphaga moumouvirus Represents a Third Lineage of the Mimiviridae That Is Close to the Megavirus Lineage.</title>
        <authorList>
            <person name="Yoosuf N."/>
            <person name="Yutin N."/>
            <person name="Colson P."/>
            <person name="Shabalina S.A."/>
            <person name="Pagnier I."/>
            <person name="Robert C."/>
            <person name="Azza S."/>
            <person name="Klose T."/>
            <person name="Wong J."/>
            <person name="Rossmann M.G."/>
            <person name="La Scola B."/>
            <person name="Raoult D."/>
            <person name="Koonin E.V."/>
        </authorList>
    </citation>
    <scope>NUCLEOTIDE SEQUENCE [LARGE SCALE GENOMIC DNA]</scope>
    <source>
        <strain evidence="3 4">M10A</strain>
    </source>
</reference>
<sequence>MVSNFKTFKYGNNYKTNMIILGKRRDLTDPETWKYMISVGADIHVDNNCALVWVFKNGYLVVVKYLIEYRADINAVEDALFWASRNGHLEVVKYLIESGANIHADDDFALRLPCGEGYLKIIKCLLENGANIHAKNDDAFTLAYENEHFEIVQYLLKHKKDYDKVKN</sequence>
<accession>L7RCB7</accession>
<organism evidence="3 4">
    <name type="scientific">Acanthamoeba polyphaga moumouvirus</name>
    <dbReference type="NCBI Taxonomy" id="1269028"/>
    <lineage>
        <taxon>Viruses</taxon>
        <taxon>Varidnaviria</taxon>
        <taxon>Bamfordvirae</taxon>
        <taxon>Nucleocytoviricota</taxon>
        <taxon>Megaviricetes</taxon>
        <taxon>Imitervirales</taxon>
        <taxon>Mimiviridae</taxon>
        <taxon>Megamimivirinae</taxon>
        <taxon>Moumouvirus</taxon>
    </lineage>
</organism>
<name>L7RCB7_9VIRU</name>
<protein>
    <submittedName>
        <fullName evidence="3">Ankyrin repeat protein</fullName>
    </submittedName>
</protein>
<dbReference type="PROSITE" id="PS50297">
    <property type="entry name" value="ANK_REP_REGION"/>
    <property type="match status" value="1"/>
</dbReference>
<dbReference type="InterPro" id="IPR050663">
    <property type="entry name" value="Ankyrin-SOCS_Box"/>
</dbReference>
<dbReference type="Pfam" id="PF12796">
    <property type="entry name" value="Ank_2"/>
    <property type="match status" value="2"/>
</dbReference>
<dbReference type="EMBL" id="JX962719">
    <property type="protein sequence ID" value="AGC01583.1"/>
    <property type="molecule type" value="Genomic_DNA"/>
</dbReference>
<dbReference type="InterPro" id="IPR002110">
    <property type="entry name" value="Ankyrin_rpt"/>
</dbReference>
<dbReference type="GeneID" id="14445950"/>
<evidence type="ECO:0000256" key="2">
    <source>
        <dbReference type="ARBA" id="ARBA00023043"/>
    </source>
</evidence>
<proteinExistence type="predicted"/>
<gene>
    <name evidence="3" type="ORF">Moumou_00035</name>
</gene>
<dbReference type="KEGG" id="vg:14445950"/>
<dbReference type="Proteomes" id="UP000201640">
    <property type="component" value="Segment"/>
</dbReference>
<dbReference type="GO" id="GO:0045944">
    <property type="term" value="P:positive regulation of transcription by RNA polymerase II"/>
    <property type="evidence" value="ECO:0007669"/>
    <property type="project" value="TreeGrafter"/>
</dbReference>
<dbReference type="GO" id="GO:0000976">
    <property type="term" value="F:transcription cis-regulatory region binding"/>
    <property type="evidence" value="ECO:0007669"/>
    <property type="project" value="TreeGrafter"/>
</dbReference>
<evidence type="ECO:0000313" key="4">
    <source>
        <dbReference type="Proteomes" id="UP000201640"/>
    </source>
</evidence>
<evidence type="ECO:0000313" key="3">
    <source>
        <dbReference type="EMBL" id="AGC01583.1"/>
    </source>
</evidence>
<dbReference type="SUPFAM" id="SSF48403">
    <property type="entry name" value="Ankyrin repeat"/>
    <property type="match status" value="1"/>
</dbReference>
<evidence type="ECO:0000256" key="1">
    <source>
        <dbReference type="ARBA" id="ARBA00022737"/>
    </source>
</evidence>
<dbReference type="PANTHER" id="PTHR24193">
    <property type="entry name" value="ANKYRIN REPEAT PROTEIN"/>
    <property type="match status" value="1"/>
</dbReference>
<dbReference type="PANTHER" id="PTHR24193:SF121">
    <property type="entry name" value="ADA2A-CONTAINING COMPLEX COMPONENT 3, ISOFORM D"/>
    <property type="match status" value="1"/>
</dbReference>